<dbReference type="EMBL" id="JADCNL010000001">
    <property type="protein sequence ID" value="KAG0496435.1"/>
    <property type="molecule type" value="Genomic_DNA"/>
</dbReference>
<proteinExistence type="predicted"/>
<dbReference type="Pfam" id="PF00462">
    <property type="entry name" value="Glutaredoxin"/>
    <property type="match status" value="1"/>
</dbReference>
<dbReference type="InterPro" id="IPR036249">
    <property type="entry name" value="Thioredoxin-like_sf"/>
</dbReference>
<dbReference type="PROSITE" id="PS51354">
    <property type="entry name" value="GLUTAREDOXIN_2"/>
    <property type="match status" value="1"/>
</dbReference>
<comment type="caution">
    <text evidence="2">The sequence shown here is derived from an EMBL/GenBank/DDBJ whole genome shotgun (WGS) entry which is preliminary data.</text>
</comment>
<dbReference type="SUPFAM" id="SSF52833">
    <property type="entry name" value="Thioredoxin-like"/>
    <property type="match status" value="1"/>
</dbReference>
<protein>
    <recommendedName>
        <fullName evidence="1">Glutaredoxin domain-containing protein</fullName>
    </recommendedName>
</protein>
<evidence type="ECO:0000313" key="2">
    <source>
        <dbReference type="EMBL" id="KAG0496435.1"/>
    </source>
</evidence>
<dbReference type="PANTHER" id="PTHR45669:SF26">
    <property type="entry name" value="GLUTAREDOXIN DOMAIN-CONTAINING PROTEIN"/>
    <property type="match status" value="1"/>
</dbReference>
<gene>
    <name evidence="2" type="ORF">HPP92_001126</name>
</gene>
<reference evidence="2 3" key="1">
    <citation type="journal article" date="2020" name="Nat. Food">
        <title>A phased Vanilla planifolia genome enables genetic improvement of flavour and production.</title>
        <authorList>
            <person name="Hasing T."/>
            <person name="Tang H."/>
            <person name="Brym M."/>
            <person name="Khazi F."/>
            <person name="Huang T."/>
            <person name="Chambers A.H."/>
        </authorList>
    </citation>
    <scope>NUCLEOTIDE SEQUENCE [LARGE SCALE GENOMIC DNA]</scope>
    <source>
        <tissue evidence="2">Leaf</tissue>
    </source>
</reference>
<dbReference type="InterPro" id="IPR002109">
    <property type="entry name" value="Glutaredoxin"/>
</dbReference>
<dbReference type="CDD" id="cd03031">
    <property type="entry name" value="GRX_GRX_like"/>
    <property type="match status" value="1"/>
</dbReference>
<dbReference type="Proteomes" id="UP000636800">
    <property type="component" value="Chromosome 1"/>
</dbReference>
<name>A0A835VGS0_VANPL</name>
<dbReference type="OrthoDB" id="47330at2759"/>
<dbReference type="Pfam" id="PF23733">
    <property type="entry name" value="GRXCR1-2_C"/>
    <property type="match status" value="1"/>
</dbReference>
<evidence type="ECO:0000313" key="3">
    <source>
        <dbReference type="Proteomes" id="UP000636800"/>
    </source>
</evidence>
<organism evidence="2 3">
    <name type="scientific">Vanilla planifolia</name>
    <name type="common">Vanilla</name>
    <dbReference type="NCBI Taxonomy" id="51239"/>
    <lineage>
        <taxon>Eukaryota</taxon>
        <taxon>Viridiplantae</taxon>
        <taxon>Streptophyta</taxon>
        <taxon>Embryophyta</taxon>
        <taxon>Tracheophyta</taxon>
        <taxon>Spermatophyta</taxon>
        <taxon>Magnoliopsida</taxon>
        <taxon>Liliopsida</taxon>
        <taxon>Asparagales</taxon>
        <taxon>Orchidaceae</taxon>
        <taxon>Vanilloideae</taxon>
        <taxon>Vanilleae</taxon>
        <taxon>Vanilla</taxon>
    </lineage>
</organism>
<sequence length="222" mass="24986">MAEDLSQKVHCARFSLLRRLFLLQRHSRSPPRRGIHHRHQIPICCLPSLTFRRLRSPFLPSTSPPPISNPASDENRIVLYYTSLHVVRRTFEDCRTVRSILRGFRVAIDERDLSMDSRFLAELEGILGVRKPLTLPRVFIGGRHIGGADEIWRLHETGELKKFVEGLPLASLGVCQQCGGARFLLCQSCNGSHKCTNEKGGGFRCCPSCNEYGLARCTGCSL</sequence>
<evidence type="ECO:0000259" key="1">
    <source>
        <dbReference type="Pfam" id="PF00462"/>
    </source>
</evidence>
<accession>A0A835VGS0</accession>
<feature type="domain" description="Glutaredoxin" evidence="1">
    <location>
        <begin position="78"/>
        <end position="145"/>
    </location>
</feature>
<keyword evidence="3" id="KW-1185">Reference proteome</keyword>
<dbReference type="PANTHER" id="PTHR45669">
    <property type="entry name" value="GLUTAREDOXIN DOMAIN-CONTAINING CYSTEINE-RICH PROTEIN CG12206-RELATED"/>
    <property type="match status" value="1"/>
</dbReference>
<dbReference type="Gene3D" id="3.40.30.10">
    <property type="entry name" value="Glutaredoxin"/>
    <property type="match status" value="1"/>
</dbReference>
<dbReference type="AlphaFoldDB" id="A0A835VGS0"/>